<dbReference type="PANTHER" id="PTHR32027:SF9">
    <property type="entry name" value="BLL3847 PROTEIN"/>
    <property type="match status" value="1"/>
</dbReference>
<dbReference type="Pfam" id="PF07969">
    <property type="entry name" value="Amidohydro_3"/>
    <property type="match status" value="1"/>
</dbReference>
<dbReference type="SUPFAM" id="SSF51556">
    <property type="entry name" value="Metallo-dependent hydrolases"/>
    <property type="match status" value="1"/>
</dbReference>
<dbReference type="GO" id="GO:0046872">
    <property type="term" value="F:metal ion binding"/>
    <property type="evidence" value="ECO:0007669"/>
    <property type="project" value="UniProtKB-KW"/>
</dbReference>
<evidence type="ECO:0000313" key="5">
    <source>
        <dbReference type="Proteomes" id="UP000223606"/>
    </source>
</evidence>
<keyword evidence="2 4" id="KW-0378">Hydrolase</keyword>
<dbReference type="FunFam" id="3.20.20.140:FF:000019">
    <property type="entry name" value="Cytosine deaminase"/>
    <property type="match status" value="1"/>
</dbReference>
<evidence type="ECO:0000256" key="2">
    <source>
        <dbReference type="ARBA" id="ARBA00022801"/>
    </source>
</evidence>
<dbReference type="GO" id="GO:0018764">
    <property type="term" value="F:N-isopropylammelide isopropylaminohydrolase activity"/>
    <property type="evidence" value="ECO:0007669"/>
    <property type="project" value="UniProtKB-EC"/>
</dbReference>
<dbReference type="EMBL" id="LT960614">
    <property type="protein sequence ID" value="SON58033.1"/>
    <property type="molecule type" value="Genomic_DNA"/>
</dbReference>
<feature type="domain" description="Amidohydrolase 3" evidence="3">
    <location>
        <begin position="50"/>
        <end position="377"/>
    </location>
</feature>
<dbReference type="GO" id="GO:0019239">
    <property type="term" value="F:deaminase activity"/>
    <property type="evidence" value="ECO:0007669"/>
    <property type="project" value="UniProtKB-ARBA"/>
</dbReference>
<sequence length="397" mass="42155">MLKTPDDRTTLLRLANVCLADREGLFDVVLGAGVIGSIEPASTVNEATEALDLEGRLLLPAFVDGHIHLDKTFLGLPWRPHVEGHTVAARIAAERKERATAAREMPMKVRACKLIDRIAGYGTLALRSHIDIDEEIGLSHVHDLLALREEVAGLVDIQFVAFPQSGLTAKVREMMDEALSLGVDLVGGLDPAGIDNDLEGHLDTVFELAEKHGRGVDIHLHDPGLLGTFELKQIARRSAALGMQGHVAVSHAYALGMVDAGELAATASELQRGGVSIMTNGPGNAAIPPIKALIEAGVRVFSGCDNIRDAWSPFGTGDLLERAAVIGYRAGFASDADLALAFDLVTTHSRAVMGLAPVTLEPGSPADLVAVKAENLSEAVASTPRERMVFRKGRPLA</sequence>
<dbReference type="CDD" id="cd01293">
    <property type="entry name" value="Bact_CD"/>
    <property type="match status" value="1"/>
</dbReference>
<dbReference type="OrthoDB" id="9815027at2"/>
<organism evidence="4 5">
    <name type="scientific">Hartmannibacter diazotrophicus</name>
    <dbReference type="NCBI Taxonomy" id="1482074"/>
    <lineage>
        <taxon>Bacteria</taxon>
        <taxon>Pseudomonadati</taxon>
        <taxon>Pseudomonadota</taxon>
        <taxon>Alphaproteobacteria</taxon>
        <taxon>Hyphomicrobiales</taxon>
        <taxon>Pleomorphomonadaceae</taxon>
        <taxon>Hartmannibacter</taxon>
    </lineage>
</organism>
<dbReference type="InterPro" id="IPR013108">
    <property type="entry name" value="Amidohydro_3"/>
</dbReference>
<dbReference type="Proteomes" id="UP000223606">
    <property type="component" value="Chromosome 1"/>
</dbReference>
<keyword evidence="5" id="KW-1185">Reference proteome</keyword>
<evidence type="ECO:0000313" key="4">
    <source>
        <dbReference type="EMBL" id="SON58033.1"/>
    </source>
</evidence>
<dbReference type="Gene3D" id="2.30.40.10">
    <property type="entry name" value="Urease, subunit C, domain 1"/>
    <property type="match status" value="1"/>
</dbReference>
<keyword evidence="1" id="KW-0479">Metal-binding</keyword>
<dbReference type="Gene3D" id="3.20.20.140">
    <property type="entry name" value="Metal-dependent hydrolases"/>
    <property type="match status" value="1"/>
</dbReference>
<evidence type="ECO:0000256" key="1">
    <source>
        <dbReference type="ARBA" id="ARBA00022723"/>
    </source>
</evidence>
<dbReference type="SUPFAM" id="SSF51338">
    <property type="entry name" value="Composite domain of metallo-dependent hydrolases"/>
    <property type="match status" value="1"/>
</dbReference>
<dbReference type="PANTHER" id="PTHR32027">
    <property type="entry name" value="CYTOSINE DEAMINASE"/>
    <property type="match status" value="1"/>
</dbReference>
<dbReference type="RefSeq" id="WP_099558208.1">
    <property type="nucleotide sequence ID" value="NZ_LT960614.1"/>
</dbReference>
<gene>
    <name evidence="4" type="primary">atzC</name>
    <name evidence="4" type="ORF">HDIA_4492</name>
</gene>
<dbReference type="AlphaFoldDB" id="A0A2C9DCS4"/>
<proteinExistence type="predicted"/>
<reference evidence="5" key="1">
    <citation type="submission" date="2017-09" db="EMBL/GenBank/DDBJ databases">
        <title>Genome sequence of Nannocystis excedens DSM 71.</title>
        <authorList>
            <person name="Blom J."/>
        </authorList>
    </citation>
    <scope>NUCLEOTIDE SEQUENCE [LARGE SCALE GENOMIC DNA]</scope>
    <source>
        <strain evidence="5">type strain: E19</strain>
    </source>
</reference>
<evidence type="ECO:0000259" key="3">
    <source>
        <dbReference type="Pfam" id="PF07969"/>
    </source>
</evidence>
<dbReference type="EC" id="3.5.4.42" evidence="4"/>
<dbReference type="GO" id="GO:0016814">
    <property type="term" value="F:hydrolase activity, acting on carbon-nitrogen (but not peptide) bonds, in cyclic amidines"/>
    <property type="evidence" value="ECO:0007669"/>
    <property type="project" value="TreeGrafter"/>
</dbReference>
<dbReference type="InterPro" id="IPR032466">
    <property type="entry name" value="Metal_Hydrolase"/>
</dbReference>
<protein>
    <submittedName>
        <fullName evidence="4">N-isopropylammelide isopropyl amidohydrolase</fullName>
        <ecNumber evidence="4">3.5.4.42</ecNumber>
    </submittedName>
</protein>
<name>A0A2C9DCS4_9HYPH</name>
<dbReference type="KEGG" id="hdi:HDIA_4492"/>
<dbReference type="InterPro" id="IPR052349">
    <property type="entry name" value="Metallo-hydrolase_Enzymes"/>
</dbReference>
<dbReference type="NCBIfam" id="NF004636">
    <property type="entry name" value="PRK05985.1"/>
    <property type="match status" value="1"/>
</dbReference>
<dbReference type="InterPro" id="IPR011059">
    <property type="entry name" value="Metal-dep_hydrolase_composite"/>
</dbReference>
<accession>A0A2C9DCS4</accession>